<dbReference type="Gene3D" id="2.40.10.220">
    <property type="entry name" value="predicted glycosyltransferase like domains"/>
    <property type="match status" value="1"/>
</dbReference>
<dbReference type="Proteomes" id="UP000503640">
    <property type="component" value="Unassembled WGS sequence"/>
</dbReference>
<dbReference type="EMBL" id="BJTG01000002">
    <property type="protein sequence ID" value="GEJ55916.1"/>
    <property type="molecule type" value="Genomic_DNA"/>
</dbReference>
<accession>A0A7I9VHP3</accession>
<organism evidence="2 3">
    <name type="scientific">Anaeromyxobacter diazotrophicus</name>
    <dbReference type="NCBI Taxonomy" id="2590199"/>
    <lineage>
        <taxon>Bacteria</taxon>
        <taxon>Pseudomonadati</taxon>
        <taxon>Myxococcota</taxon>
        <taxon>Myxococcia</taxon>
        <taxon>Myxococcales</taxon>
        <taxon>Cystobacterineae</taxon>
        <taxon>Anaeromyxobacteraceae</taxon>
        <taxon>Anaeromyxobacter</taxon>
    </lineage>
</organism>
<protein>
    <recommendedName>
        <fullName evidence="1">PilZ domain-containing protein</fullName>
    </recommendedName>
</protein>
<comment type="caution">
    <text evidence="2">The sequence shown here is derived from an EMBL/GenBank/DDBJ whole genome shotgun (WGS) entry which is preliminary data.</text>
</comment>
<dbReference type="InterPro" id="IPR009875">
    <property type="entry name" value="PilZ_domain"/>
</dbReference>
<dbReference type="GO" id="GO:0035438">
    <property type="term" value="F:cyclic-di-GMP binding"/>
    <property type="evidence" value="ECO:0007669"/>
    <property type="project" value="InterPro"/>
</dbReference>
<name>A0A7I9VHP3_9BACT</name>
<evidence type="ECO:0000259" key="1">
    <source>
        <dbReference type="Pfam" id="PF07238"/>
    </source>
</evidence>
<gene>
    <name evidence="2" type="ORF">AMYX_06570</name>
</gene>
<reference evidence="3" key="1">
    <citation type="journal article" date="2020" name="Appl. Environ. Microbiol.">
        <title>Diazotrophic Anaeromyxobacter Isolates from Soils.</title>
        <authorList>
            <person name="Masuda Y."/>
            <person name="Yamanaka H."/>
            <person name="Xu Z.X."/>
            <person name="Shiratori Y."/>
            <person name="Aono T."/>
            <person name="Amachi S."/>
            <person name="Senoo K."/>
            <person name="Itoh H."/>
        </authorList>
    </citation>
    <scope>NUCLEOTIDE SEQUENCE [LARGE SCALE GENOMIC DNA]</scope>
    <source>
        <strain evidence="3">R267</strain>
    </source>
</reference>
<feature type="domain" description="PilZ" evidence="1">
    <location>
        <begin position="4"/>
        <end position="95"/>
    </location>
</feature>
<evidence type="ECO:0000313" key="3">
    <source>
        <dbReference type="Proteomes" id="UP000503640"/>
    </source>
</evidence>
<sequence>MTEHRQHPRAPIELEVGYKRLNSFFAEYTKNISKGGTFIKTKKPLPAGTRFLFKLQVPSRPEPFEIEGEVVRADEPGDEPGMAIRFVWQDQTARLAFEASVERLMVGSLGPQVAAELLKPERG</sequence>
<dbReference type="NCBIfam" id="TIGR02266">
    <property type="entry name" value="gmx_TIGR02266"/>
    <property type="match status" value="1"/>
</dbReference>
<dbReference type="SUPFAM" id="SSF141371">
    <property type="entry name" value="PilZ domain-like"/>
    <property type="match status" value="1"/>
</dbReference>
<dbReference type="Pfam" id="PF07238">
    <property type="entry name" value="PilZ"/>
    <property type="match status" value="1"/>
</dbReference>
<dbReference type="InterPro" id="IPR011752">
    <property type="entry name" value="PilV_Myxo-type"/>
</dbReference>
<evidence type="ECO:0000313" key="2">
    <source>
        <dbReference type="EMBL" id="GEJ55916.1"/>
    </source>
</evidence>
<proteinExistence type="predicted"/>
<dbReference type="RefSeq" id="WP_176062950.1">
    <property type="nucleotide sequence ID" value="NZ_BJTG01000002.1"/>
</dbReference>
<keyword evidence="3" id="KW-1185">Reference proteome</keyword>
<dbReference type="AlphaFoldDB" id="A0A7I9VHP3"/>